<reference evidence="2 4" key="1">
    <citation type="submission" date="2016-10" db="EMBL/GenBank/DDBJ databases">
        <authorList>
            <person name="Varghese N."/>
            <person name="Submissions S."/>
        </authorList>
    </citation>
    <scope>NUCLEOTIDE SEQUENCE [LARGE SCALE GENOMIC DNA]</scope>
    <source>
        <strain evidence="2 4">CGMCC 1.7012</strain>
    </source>
</reference>
<evidence type="ECO:0000313" key="4">
    <source>
        <dbReference type="Proteomes" id="UP000182314"/>
    </source>
</evidence>
<keyword evidence="3" id="KW-1185">Reference proteome</keyword>
<dbReference type="EMBL" id="FOKO01000001">
    <property type="protein sequence ID" value="SFB69196.1"/>
    <property type="molecule type" value="Genomic_DNA"/>
</dbReference>
<dbReference type="EMBL" id="CP014007">
    <property type="protein sequence ID" value="ANI84217.1"/>
    <property type="molecule type" value="Genomic_DNA"/>
</dbReference>
<dbReference type="KEGG" id="kor:AWR26_19435"/>
<evidence type="ECO:0000313" key="2">
    <source>
        <dbReference type="EMBL" id="SFB69196.1"/>
    </source>
</evidence>
<sequence>MLSLRPRKFLCEIYEHHLALRCAGNHIGECEITDDAMLEEAIDGLIAPHVGRMPWRDTLAFWLESSRVHHFTVPWQEGITNPEDFRGYAASLAIKQWPGEQERSLKTDFISVNYASTALAATIDDRLWQILLRIGQQRKLRVEGIAIEFQVQLHPWLRQLPQEALFCLRGAHSSIYAARQQGEWHQVWRLNNDSDGDAQRQLALVARLMGLDNNAPRHFLNAC</sequence>
<dbReference type="AlphaFoldDB" id="A0AA94KN45"/>
<dbReference type="Proteomes" id="UP000078227">
    <property type="component" value="Chromosome"/>
</dbReference>
<evidence type="ECO:0000313" key="1">
    <source>
        <dbReference type="EMBL" id="ANI84217.1"/>
    </source>
</evidence>
<dbReference type="RefSeq" id="WP_064568206.1">
    <property type="nucleotide sequence ID" value="NZ_CP014007.2"/>
</dbReference>
<gene>
    <name evidence="1" type="ORF">AWR26_19435</name>
    <name evidence="2" type="ORF">SAMN05216286_0329</name>
</gene>
<name>A0AA94KN45_9ENTR</name>
<proteinExistence type="predicted"/>
<reference evidence="1 3" key="2">
    <citation type="submission" date="2021-03" db="EMBL/GenBank/DDBJ databases">
        <authorList>
            <person name="Li Y."/>
            <person name="Li S."/>
            <person name="Chen M."/>
            <person name="Peng G."/>
            <person name="Tan Z."/>
            <person name="An Q."/>
        </authorList>
    </citation>
    <scope>NUCLEOTIDE SEQUENCE [LARGE SCALE GENOMIC DNA]</scope>
    <source>
        <strain evidence="1 3">Ola 51</strain>
    </source>
</reference>
<organism evidence="2 4">
    <name type="scientific">Kosakonia oryzae</name>
    <dbReference type="NCBI Taxonomy" id="497725"/>
    <lineage>
        <taxon>Bacteria</taxon>
        <taxon>Pseudomonadati</taxon>
        <taxon>Pseudomonadota</taxon>
        <taxon>Gammaproteobacteria</taxon>
        <taxon>Enterobacterales</taxon>
        <taxon>Enterobacteriaceae</taxon>
        <taxon>Kosakonia</taxon>
    </lineage>
</organism>
<accession>A0AA94KN45</accession>
<evidence type="ECO:0000313" key="3">
    <source>
        <dbReference type="Proteomes" id="UP000078227"/>
    </source>
</evidence>
<protein>
    <submittedName>
        <fullName evidence="2">Uncharacterized protein</fullName>
    </submittedName>
</protein>
<dbReference type="Proteomes" id="UP000182314">
    <property type="component" value="Unassembled WGS sequence"/>
</dbReference>